<organism evidence="3 4">
    <name type="scientific">Exophiala sideris</name>
    <dbReference type="NCBI Taxonomy" id="1016849"/>
    <lineage>
        <taxon>Eukaryota</taxon>
        <taxon>Fungi</taxon>
        <taxon>Dikarya</taxon>
        <taxon>Ascomycota</taxon>
        <taxon>Pezizomycotina</taxon>
        <taxon>Eurotiomycetes</taxon>
        <taxon>Chaetothyriomycetidae</taxon>
        <taxon>Chaetothyriales</taxon>
        <taxon>Herpotrichiellaceae</taxon>
        <taxon>Exophiala</taxon>
    </lineage>
</organism>
<keyword evidence="2" id="KW-0732">Signal</keyword>
<protein>
    <submittedName>
        <fullName evidence="3">Uncharacterized protein</fullName>
    </submittedName>
</protein>
<feature type="chain" id="PRO_5045123305" evidence="2">
    <location>
        <begin position="24"/>
        <end position="214"/>
    </location>
</feature>
<feature type="transmembrane region" description="Helical" evidence="1">
    <location>
        <begin position="122"/>
        <end position="143"/>
    </location>
</feature>
<dbReference type="Proteomes" id="UP001345691">
    <property type="component" value="Unassembled WGS sequence"/>
</dbReference>
<accession>A0ABR0JFM0</accession>
<evidence type="ECO:0000256" key="1">
    <source>
        <dbReference type="SAM" id="Phobius"/>
    </source>
</evidence>
<proteinExistence type="predicted"/>
<comment type="caution">
    <text evidence="3">The sequence shown here is derived from an EMBL/GenBank/DDBJ whole genome shotgun (WGS) entry which is preliminary data.</text>
</comment>
<evidence type="ECO:0000256" key="2">
    <source>
        <dbReference type="SAM" id="SignalP"/>
    </source>
</evidence>
<keyword evidence="1" id="KW-0812">Transmembrane</keyword>
<name>A0ABR0JFM0_9EURO</name>
<feature type="signal peptide" evidence="2">
    <location>
        <begin position="1"/>
        <end position="23"/>
    </location>
</feature>
<sequence length="214" mass="23331">MIDIAHGAPTMFFLFLYFACAFSQYTTTSLYYDPATTAASSYEYQTTPGTTSSYYSASFTNSGYPYDTSQYSDKSYPSASTTDYTYRTPIVSTPTPTIQPTEDPPTPTIVPKLWYETTAGKWALGAGGTSCCMCIIGFVAWCIKMRHCKGARKRYAKLTDKHGNNGHDVVKCGTCSTGYTGGGQGQPFLHDPCGAPMSMTWQQQALNGAWHDAA</sequence>
<keyword evidence="4" id="KW-1185">Reference proteome</keyword>
<keyword evidence="1" id="KW-0472">Membrane</keyword>
<gene>
    <name evidence="3" type="ORF">LTR69_004490</name>
</gene>
<keyword evidence="1" id="KW-1133">Transmembrane helix</keyword>
<feature type="transmembrane region" description="Helical" evidence="1">
    <location>
        <begin position="12"/>
        <end position="32"/>
    </location>
</feature>
<evidence type="ECO:0000313" key="4">
    <source>
        <dbReference type="Proteomes" id="UP001345691"/>
    </source>
</evidence>
<reference evidence="3 4" key="1">
    <citation type="submission" date="2023-08" db="EMBL/GenBank/DDBJ databases">
        <title>Black Yeasts Isolated from many extreme environments.</title>
        <authorList>
            <person name="Coleine C."/>
            <person name="Stajich J.E."/>
            <person name="Selbmann L."/>
        </authorList>
    </citation>
    <scope>NUCLEOTIDE SEQUENCE [LARGE SCALE GENOMIC DNA]</scope>
    <source>
        <strain evidence="3 4">CCFEE 6328</strain>
    </source>
</reference>
<evidence type="ECO:0000313" key="3">
    <source>
        <dbReference type="EMBL" id="KAK5062132.1"/>
    </source>
</evidence>
<dbReference type="EMBL" id="JAVRRF010000008">
    <property type="protein sequence ID" value="KAK5062132.1"/>
    <property type="molecule type" value="Genomic_DNA"/>
</dbReference>